<dbReference type="OrthoDB" id="9787207at2"/>
<gene>
    <name evidence="1" type="ORF">SAMN04487977_102595</name>
</gene>
<sequence>MKTIKKETARNFLVNYQNLNGNGKLKGPNGVVEYMQKVRCIQYDPLDVVGRNADLVLQSRVANYRSDVLFDLLYKERVLYDSPDKMISIIPTEDYPSMARIRQKTVEQLKGILTWRKSLEALDLLDEIKEFIRINGPLPAAKINIGNNVDSGPWGHKKLSSAALDYLYHSGELGISSKNKTHKVYDLSEKLFPEKILKTAEPFKDDHDFAKWYIKRRIGAVGMVWNKNGGTWLGFYVSDTKLRTQLLRELVDEGELLEIAIEGSKETFYIRKEDEELLGKPARNSVAQFIAPLDNLIWDRGMIKELFDFEYTWEVYTPAAKRKFGYYVLPVLYKNQFVARFEPEPNRGKTPAQIKNWWWEPGIEITDKMIEAIKEAFCRFSRFLGVEMMDEKYLEEKLKNRN</sequence>
<evidence type="ECO:0000313" key="1">
    <source>
        <dbReference type="EMBL" id="SEQ13461.1"/>
    </source>
</evidence>
<dbReference type="EMBL" id="FOFU01000002">
    <property type="protein sequence ID" value="SEQ13461.1"/>
    <property type="molecule type" value="Genomic_DNA"/>
</dbReference>
<dbReference type="InterPro" id="IPR009351">
    <property type="entry name" value="AlkZ-like"/>
</dbReference>
<dbReference type="AlphaFoldDB" id="A0A1H9DJ93"/>
<accession>A0A1H9DJ93</accession>
<dbReference type="RefSeq" id="WP_074641889.1">
    <property type="nucleotide sequence ID" value="NZ_FOFU01000002.1"/>
</dbReference>
<dbReference type="Proteomes" id="UP000182360">
    <property type="component" value="Unassembled WGS sequence"/>
</dbReference>
<reference evidence="1 2" key="1">
    <citation type="submission" date="2016-10" db="EMBL/GenBank/DDBJ databases">
        <authorList>
            <person name="de Groot N.N."/>
        </authorList>
    </citation>
    <scope>NUCLEOTIDE SEQUENCE [LARGE SCALE GENOMIC DNA]</scope>
    <source>
        <strain evidence="1 2">B25</strain>
    </source>
</reference>
<protein>
    <recommendedName>
        <fullName evidence="3">Winged helix DNA-binding domain-containing protein</fullName>
    </recommendedName>
</protein>
<dbReference type="PANTHER" id="PTHR30528:SF0">
    <property type="entry name" value="CYTOPLASMIC PROTEIN"/>
    <property type="match status" value="1"/>
</dbReference>
<dbReference type="PANTHER" id="PTHR30528">
    <property type="entry name" value="CYTOPLASMIC PROTEIN"/>
    <property type="match status" value="1"/>
</dbReference>
<proteinExistence type="predicted"/>
<evidence type="ECO:0008006" key="3">
    <source>
        <dbReference type="Google" id="ProtNLM"/>
    </source>
</evidence>
<evidence type="ECO:0000313" key="2">
    <source>
        <dbReference type="Proteomes" id="UP000182360"/>
    </source>
</evidence>
<name>A0A1H9DJ93_9SPIR</name>
<dbReference type="Pfam" id="PF06224">
    <property type="entry name" value="AlkZ-like"/>
    <property type="match status" value="1"/>
</dbReference>
<keyword evidence="2" id="KW-1185">Reference proteome</keyword>
<organism evidence="1 2">
    <name type="scientific">Treponema bryantii</name>
    <dbReference type="NCBI Taxonomy" id="163"/>
    <lineage>
        <taxon>Bacteria</taxon>
        <taxon>Pseudomonadati</taxon>
        <taxon>Spirochaetota</taxon>
        <taxon>Spirochaetia</taxon>
        <taxon>Spirochaetales</taxon>
        <taxon>Treponemataceae</taxon>
        <taxon>Treponema</taxon>
    </lineage>
</organism>